<gene>
    <name evidence="2" type="ordered locus">ckrop_0312</name>
</gene>
<accession>C4LGY9</accession>
<dbReference type="Proteomes" id="UP000001473">
    <property type="component" value="Chromosome"/>
</dbReference>
<dbReference type="KEGG" id="ckp:ckrop_0312"/>
<name>C4LGY9_CORK4</name>
<organism evidence="2 3">
    <name type="scientific">Corynebacterium kroppenstedtii (strain DSM 44385 / JCM 11950 / CIP 105744 / CCUG 35717)</name>
    <dbReference type="NCBI Taxonomy" id="645127"/>
    <lineage>
        <taxon>Bacteria</taxon>
        <taxon>Bacillati</taxon>
        <taxon>Actinomycetota</taxon>
        <taxon>Actinomycetes</taxon>
        <taxon>Mycobacteriales</taxon>
        <taxon>Corynebacteriaceae</taxon>
        <taxon>Corynebacterium</taxon>
    </lineage>
</organism>
<evidence type="ECO:0000313" key="3">
    <source>
        <dbReference type="Proteomes" id="UP000001473"/>
    </source>
</evidence>
<dbReference type="AlphaFoldDB" id="C4LGY9"/>
<dbReference type="EMBL" id="CP001620">
    <property type="protein sequence ID" value="ACR17094.1"/>
    <property type="molecule type" value="Genomic_DNA"/>
</dbReference>
<keyword evidence="3" id="KW-1185">Reference proteome</keyword>
<feature type="domain" description="Cyclic nucleotide-binding" evidence="1">
    <location>
        <begin position="33"/>
        <end position="84"/>
    </location>
</feature>
<dbReference type="InterPro" id="IPR000595">
    <property type="entry name" value="cNMP-bd_dom"/>
</dbReference>
<dbReference type="PROSITE" id="PS50042">
    <property type="entry name" value="CNMP_BINDING_3"/>
    <property type="match status" value="1"/>
</dbReference>
<reference evidence="2 3" key="1">
    <citation type="journal article" date="2008" name="J. Biotechnol.">
        <title>Ultrafast pyrosequencing of Corynebacterium kroppenstedtii DSM44385 revealed insights into the physiology of a lipophilic corynebacterium that lacks mycolic acids.</title>
        <authorList>
            <person name="Tauch A."/>
            <person name="Schneider J."/>
            <person name="Szczepanowski R."/>
            <person name="Tilker A."/>
            <person name="Viehoever P."/>
            <person name="Gartemann K.-H."/>
            <person name="Arnold W."/>
            <person name="Blom J."/>
            <person name="Brinkrolf K."/>
            <person name="Brune I."/>
            <person name="Goetker S."/>
            <person name="Weisshaar B."/>
            <person name="Goesmann A."/>
            <person name="Droege M."/>
            <person name="Puehler A."/>
        </authorList>
    </citation>
    <scope>NUCLEOTIDE SEQUENCE [LARGE SCALE GENOMIC DNA]</scope>
    <source>
        <strain evidence="3">DSM 44385 / JCM 11950 / CIP 105744 / CCUG 35717</strain>
    </source>
</reference>
<proteinExistence type="predicted"/>
<protein>
    <recommendedName>
        <fullName evidence="1">Cyclic nucleotide-binding domain-containing protein</fullName>
    </recommendedName>
</protein>
<dbReference type="HOGENOM" id="CLU_2521937_0_0_11"/>
<evidence type="ECO:0000313" key="2">
    <source>
        <dbReference type="EMBL" id="ACR17094.1"/>
    </source>
</evidence>
<sequence length="84" mass="9413">MLSVLPSQNVKVSFPSLPASPWSMNMCSRYGMNSMLAGGECGDFFFVVKEGELPVLQVTDLVKKFGVFGEQTDMFGNEFSNYRW</sequence>
<evidence type="ECO:0000259" key="1">
    <source>
        <dbReference type="PROSITE" id="PS50042"/>
    </source>
</evidence>